<feature type="region of interest" description="Disordered" evidence="1">
    <location>
        <begin position="395"/>
        <end position="430"/>
    </location>
</feature>
<dbReference type="FunCoup" id="C1E6P0">
    <property type="interactions" value="532"/>
</dbReference>
<keyword evidence="4" id="KW-1185">Reference proteome</keyword>
<keyword evidence="3" id="KW-0808">Transferase</keyword>
<dbReference type="GeneID" id="8243868"/>
<keyword evidence="2" id="KW-0472">Membrane</keyword>
<proteinExistence type="predicted"/>
<dbReference type="KEGG" id="mis:MICPUN_58725"/>
<dbReference type="GO" id="GO:0008374">
    <property type="term" value="F:O-acyltransferase activity"/>
    <property type="evidence" value="ECO:0007669"/>
    <property type="project" value="InterPro"/>
</dbReference>
<keyword evidence="2" id="KW-0812">Transmembrane</keyword>
<dbReference type="PANTHER" id="PTHR11440">
    <property type="entry name" value="LECITHIN-CHOLESTEROL ACYLTRANSFERASE-RELATED"/>
    <property type="match status" value="1"/>
</dbReference>
<evidence type="ECO:0000256" key="2">
    <source>
        <dbReference type="SAM" id="Phobius"/>
    </source>
</evidence>
<name>C1E6P0_MICCC</name>
<dbReference type="OrthoDB" id="190846at2759"/>
<evidence type="ECO:0000313" key="4">
    <source>
        <dbReference type="Proteomes" id="UP000002009"/>
    </source>
</evidence>
<evidence type="ECO:0000256" key="1">
    <source>
        <dbReference type="SAM" id="MobiDB-lite"/>
    </source>
</evidence>
<dbReference type="RefSeq" id="XP_002502582.1">
    <property type="nucleotide sequence ID" value="XM_002502536.1"/>
</dbReference>
<dbReference type="STRING" id="296587.C1E6P0"/>
<dbReference type="AlphaFoldDB" id="C1E6P0"/>
<feature type="region of interest" description="Disordered" evidence="1">
    <location>
        <begin position="445"/>
        <end position="483"/>
    </location>
</feature>
<gene>
    <name evidence="3" type="ORF">MICPUN_58725</name>
</gene>
<dbReference type="InterPro" id="IPR029058">
    <property type="entry name" value="AB_hydrolase_fold"/>
</dbReference>
<sequence length="743" mass="79815">MPPKKATKKAASDRTTATKVVNKRRAVAGREPLRVWYMPFGNPFRVVAASAVKKLALFVAVVCVGFYLRELVPIPEGVQDRVEHAVPPWLNSSMHLLNGLPALNASALNNGMPLGWRGPSPGQAALERGRRPKHPVVIVPGFISSGLELWDGLQCGKHFFRQRMWGTPAMATAYFANRQCWMQHMRLDPVTGLDPAGIKLRAVSGLEAVDWFVPGYFVWGKVIESLGEVGYDTNMLQAAPYDWRLSPVGLEQRDGYFTRLKTTIETMVHLHKTPVALLAHSYGDQLVRYFLNWVEAPVSEGGGGGGKGWTDRHVAAYVDIAGPMLGIPKTVPSLLSGEMRDTAILGQLEGLLGLGVNPLDRFVSGTLGTVAATFRTWGSLWAMLPRGGVDVWGADDHLGAPDASNDESTGVTMDGPSSESGEIIDDPREPEIGGALRHFLSIRVEEDGGGNGKGNGGSEKGNGGSEGKSGDDGASSPTANGTPSIVVEDAARNLTITESLELLFERISADHPRHDSDFRRVTLGGRRLAGGGSGGWIDRILRAVGVGQPSASTGGFIGPLPRPAGPSEKFGDPLTAPLPRAPNLKIYCLYGVGKPTERAYHYVHRPGQTDRPFALDVSVHGRGVERGVTSVDGDGSIPLVSLGYMCASGWRDGSRLNPAGAEVKIVEYNHRAMSLWGGGIQEGRFSGDHVNIMGNHEMIETVLEVVTGHGSGVQERIYSGVRQIADNVRRLRVARRGTRGDEL</sequence>
<feature type="compositionally biased region" description="Polar residues" evidence="1">
    <location>
        <begin position="406"/>
        <end position="420"/>
    </location>
</feature>
<protein>
    <submittedName>
        <fullName evidence="3">Lecithin:cholesterol acyltransferase</fullName>
    </submittedName>
</protein>
<dbReference type="InterPro" id="IPR003386">
    <property type="entry name" value="LACT/PDAT_acylTrfase"/>
</dbReference>
<evidence type="ECO:0000313" key="3">
    <source>
        <dbReference type="EMBL" id="ACO63840.1"/>
    </source>
</evidence>
<keyword evidence="2" id="KW-1133">Transmembrane helix</keyword>
<dbReference type="eggNOG" id="KOG2369">
    <property type="taxonomic scope" value="Eukaryota"/>
</dbReference>
<dbReference type="GO" id="GO:0006629">
    <property type="term" value="P:lipid metabolic process"/>
    <property type="evidence" value="ECO:0007669"/>
    <property type="project" value="InterPro"/>
</dbReference>
<dbReference type="SUPFAM" id="SSF53474">
    <property type="entry name" value="alpha/beta-Hydrolases"/>
    <property type="match status" value="1"/>
</dbReference>
<dbReference type="Pfam" id="PF02450">
    <property type="entry name" value="LCAT"/>
    <property type="match status" value="2"/>
</dbReference>
<dbReference type="OMA" id="FYFLKWV"/>
<reference evidence="3 4" key="1">
    <citation type="journal article" date="2009" name="Science">
        <title>Green evolution and dynamic adaptations revealed by genomes of the marine picoeukaryotes Micromonas.</title>
        <authorList>
            <person name="Worden A.Z."/>
            <person name="Lee J.H."/>
            <person name="Mock T."/>
            <person name="Rouze P."/>
            <person name="Simmons M.P."/>
            <person name="Aerts A.L."/>
            <person name="Allen A.E."/>
            <person name="Cuvelier M.L."/>
            <person name="Derelle E."/>
            <person name="Everett M.V."/>
            <person name="Foulon E."/>
            <person name="Grimwood J."/>
            <person name="Gundlach H."/>
            <person name="Henrissat B."/>
            <person name="Napoli C."/>
            <person name="McDonald S.M."/>
            <person name="Parker M.S."/>
            <person name="Rombauts S."/>
            <person name="Salamov A."/>
            <person name="Von Dassow P."/>
            <person name="Badger J.H."/>
            <person name="Coutinho P.M."/>
            <person name="Demir E."/>
            <person name="Dubchak I."/>
            <person name="Gentemann C."/>
            <person name="Eikrem W."/>
            <person name="Gready J.E."/>
            <person name="John U."/>
            <person name="Lanier W."/>
            <person name="Lindquist E.A."/>
            <person name="Lucas S."/>
            <person name="Mayer K.F."/>
            <person name="Moreau H."/>
            <person name="Not F."/>
            <person name="Otillar R."/>
            <person name="Panaud O."/>
            <person name="Pangilinan J."/>
            <person name="Paulsen I."/>
            <person name="Piegu B."/>
            <person name="Poliakov A."/>
            <person name="Robbens S."/>
            <person name="Schmutz J."/>
            <person name="Toulza E."/>
            <person name="Wyss T."/>
            <person name="Zelensky A."/>
            <person name="Zhou K."/>
            <person name="Armbrust E.V."/>
            <person name="Bhattacharya D."/>
            <person name="Goodenough U.W."/>
            <person name="Van de Peer Y."/>
            <person name="Grigoriev I.V."/>
        </authorList>
    </citation>
    <scope>NUCLEOTIDE SEQUENCE [LARGE SCALE GENOMIC DNA]</scope>
    <source>
        <strain evidence="4">RCC299 / NOUM17</strain>
    </source>
</reference>
<feature type="transmembrane region" description="Helical" evidence="2">
    <location>
        <begin position="46"/>
        <end position="68"/>
    </location>
</feature>
<feature type="compositionally biased region" description="Gly residues" evidence="1">
    <location>
        <begin position="449"/>
        <end position="467"/>
    </location>
</feature>
<organism evidence="3 4">
    <name type="scientific">Micromonas commoda (strain RCC299 / NOUM17 / CCMP2709)</name>
    <name type="common">Picoplanktonic green alga</name>
    <dbReference type="NCBI Taxonomy" id="296587"/>
    <lineage>
        <taxon>Eukaryota</taxon>
        <taxon>Viridiplantae</taxon>
        <taxon>Chlorophyta</taxon>
        <taxon>Mamiellophyceae</taxon>
        <taxon>Mamiellales</taxon>
        <taxon>Mamiellaceae</taxon>
        <taxon>Micromonas</taxon>
    </lineage>
</organism>
<dbReference type="Proteomes" id="UP000002009">
    <property type="component" value="Chromosome 5"/>
</dbReference>
<dbReference type="InParanoid" id="C1E6P0"/>
<dbReference type="EMBL" id="CP001326">
    <property type="protein sequence ID" value="ACO63840.1"/>
    <property type="molecule type" value="Genomic_DNA"/>
</dbReference>
<accession>C1E6P0</accession>
<keyword evidence="3" id="KW-0012">Acyltransferase</keyword>
<dbReference type="Gene3D" id="3.40.50.1820">
    <property type="entry name" value="alpha/beta hydrolase"/>
    <property type="match status" value="1"/>
</dbReference>